<evidence type="ECO:0000256" key="3">
    <source>
        <dbReference type="ARBA" id="ARBA00022688"/>
    </source>
</evidence>
<feature type="binding site" evidence="5">
    <location>
        <position position="221"/>
    </location>
    <ligand>
        <name>S-adenosyl-L-methionine</name>
        <dbReference type="ChEBI" id="CHEBI:59789"/>
    </ligand>
</feature>
<dbReference type="PANTHER" id="PTHR43464">
    <property type="entry name" value="METHYLTRANSFERASE"/>
    <property type="match status" value="1"/>
</dbReference>
<dbReference type="EMBL" id="MCFL01000023">
    <property type="protein sequence ID" value="ORZ35177.1"/>
    <property type="molecule type" value="Genomic_DNA"/>
</dbReference>
<comment type="pathway">
    <text evidence="5">Cofactor biosynthesis; ubiquinone biosynthesis.</text>
</comment>
<dbReference type="InterPro" id="IPR029063">
    <property type="entry name" value="SAM-dependent_MTases_sf"/>
</dbReference>
<comment type="catalytic activity">
    <reaction evidence="5">
        <text>a 3,4-dihydroxy-5-(all-trans-polyprenyl)benzoate + S-adenosyl-L-methionine = a 4-hydroxy-3-methoxy-5-(all-trans-polyprenyl)benzoate + S-adenosyl-L-homocysteine + H(+)</text>
        <dbReference type="Rhea" id="RHEA:44452"/>
        <dbReference type="Rhea" id="RHEA-COMP:10930"/>
        <dbReference type="Rhea" id="RHEA-COMP:10931"/>
        <dbReference type="ChEBI" id="CHEBI:15378"/>
        <dbReference type="ChEBI" id="CHEBI:57856"/>
        <dbReference type="ChEBI" id="CHEBI:59789"/>
        <dbReference type="ChEBI" id="CHEBI:64694"/>
        <dbReference type="ChEBI" id="CHEBI:84443"/>
        <dbReference type="EC" id="2.1.1.114"/>
    </reaction>
</comment>
<keyword evidence="2 5" id="KW-0808">Transferase</keyword>
<keyword evidence="1 5" id="KW-0489">Methyltransferase</keyword>
<evidence type="ECO:0000256" key="1">
    <source>
        <dbReference type="ARBA" id="ARBA00022603"/>
    </source>
</evidence>
<gene>
    <name evidence="5" type="primary">COQ3</name>
    <name evidence="6" type="ORF">BCR44DRAFT_23923</name>
</gene>
<comment type="function">
    <text evidence="5">O-methyltransferase required for two non-consecutive steps during ubiquinone biosynthesis. Catalyzes the 2 O-methylation of 3,4-dihydroxy-5-(all-trans-polyprenyl)benzoic acid into 4-hydroxy-3-methoxy-5-(all-trans-polyprenyl)benzoic acid. Also catalyzes the last step of ubiquinone biosynthesis by mediating methylation of 3-demethylubiquinone into ubiquinone. Also able to mediate the methylation of 3-demethylubiquinol into ubiquinol.</text>
</comment>
<dbReference type="Pfam" id="PF13489">
    <property type="entry name" value="Methyltransf_23"/>
    <property type="match status" value="1"/>
</dbReference>
<evidence type="ECO:0000313" key="7">
    <source>
        <dbReference type="Proteomes" id="UP000193411"/>
    </source>
</evidence>
<feature type="binding site" evidence="5">
    <location>
        <position position="222"/>
    </location>
    <ligand>
        <name>Mg(2+)</name>
        <dbReference type="ChEBI" id="CHEBI:18420"/>
    </ligand>
</feature>
<comment type="cofactor">
    <cofactor evidence="5">
        <name>Mg(2+)</name>
        <dbReference type="ChEBI" id="CHEBI:18420"/>
    </cofactor>
</comment>
<feature type="binding site" evidence="5">
    <location>
        <position position="225"/>
    </location>
    <ligand>
        <name>Mg(2+)</name>
        <dbReference type="ChEBI" id="CHEBI:18420"/>
    </ligand>
</feature>
<name>A0A1Y2HKP4_9FUNG</name>
<keyword evidence="7" id="KW-1185">Reference proteome</keyword>
<dbReference type="EC" id="2.1.1.114" evidence="5"/>
<feature type="binding site" evidence="5">
    <location>
        <position position="100"/>
    </location>
    <ligand>
        <name>S-adenosyl-L-methionine</name>
        <dbReference type="ChEBI" id="CHEBI:59789"/>
    </ligand>
</feature>
<dbReference type="GO" id="GO:0061542">
    <property type="term" value="F:3-demethylubiquinol 3-O-methyltransferase activity"/>
    <property type="evidence" value="ECO:0007669"/>
    <property type="project" value="UniProtKB-UniRule"/>
</dbReference>
<dbReference type="GO" id="GO:0010420">
    <property type="term" value="F:polyprenyldihydroxybenzoate methyltransferase activity"/>
    <property type="evidence" value="ECO:0007669"/>
    <property type="project" value="UniProtKB-UniRule"/>
</dbReference>
<dbReference type="UniPathway" id="UPA00232"/>
<organism evidence="6 7">
    <name type="scientific">Catenaria anguillulae PL171</name>
    <dbReference type="NCBI Taxonomy" id="765915"/>
    <lineage>
        <taxon>Eukaryota</taxon>
        <taxon>Fungi</taxon>
        <taxon>Fungi incertae sedis</taxon>
        <taxon>Blastocladiomycota</taxon>
        <taxon>Blastocladiomycetes</taxon>
        <taxon>Blastocladiales</taxon>
        <taxon>Catenariaceae</taxon>
        <taxon>Catenaria</taxon>
    </lineage>
</organism>
<comment type="catalytic activity">
    <reaction evidence="5">
        <text>a 3-demethylubiquinone + S-adenosyl-L-methionine = a ubiquinone + S-adenosyl-L-homocysteine</text>
        <dbReference type="Rhea" id="RHEA:81215"/>
        <dbReference type="Rhea" id="RHEA-COMP:9565"/>
        <dbReference type="Rhea" id="RHEA-COMP:19654"/>
        <dbReference type="ChEBI" id="CHEBI:16389"/>
        <dbReference type="ChEBI" id="CHEBI:57856"/>
        <dbReference type="ChEBI" id="CHEBI:59789"/>
        <dbReference type="ChEBI" id="CHEBI:231825"/>
    </reaction>
</comment>
<dbReference type="GO" id="GO:0032259">
    <property type="term" value="P:methylation"/>
    <property type="evidence" value="ECO:0007669"/>
    <property type="project" value="UniProtKB-KW"/>
</dbReference>
<comment type="caution">
    <text evidence="6">The sequence shown here is derived from an EMBL/GenBank/DDBJ whole genome shotgun (WGS) entry which is preliminary data.</text>
</comment>
<dbReference type="STRING" id="765915.A0A1Y2HKP4"/>
<dbReference type="Proteomes" id="UP000193411">
    <property type="component" value="Unassembled WGS sequence"/>
</dbReference>
<proteinExistence type="inferred from homology"/>
<reference evidence="6 7" key="1">
    <citation type="submission" date="2016-07" db="EMBL/GenBank/DDBJ databases">
        <title>Pervasive Adenine N6-methylation of Active Genes in Fungi.</title>
        <authorList>
            <consortium name="DOE Joint Genome Institute"/>
            <person name="Mondo S.J."/>
            <person name="Dannebaum R.O."/>
            <person name="Kuo R.C."/>
            <person name="Labutti K."/>
            <person name="Haridas S."/>
            <person name="Kuo A."/>
            <person name="Salamov A."/>
            <person name="Ahrendt S.R."/>
            <person name="Lipzen A."/>
            <person name="Sullivan W."/>
            <person name="Andreopoulos W.B."/>
            <person name="Clum A."/>
            <person name="Lindquist E."/>
            <person name="Daum C."/>
            <person name="Ramamoorthy G.K."/>
            <person name="Gryganskyi A."/>
            <person name="Culley D."/>
            <person name="Magnuson J.K."/>
            <person name="James T.Y."/>
            <person name="O'Malley M.A."/>
            <person name="Stajich J.E."/>
            <person name="Spatafora J.W."/>
            <person name="Visel A."/>
            <person name="Grigoriev I.V."/>
        </authorList>
    </citation>
    <scope>NUCLEOTIDE SEQUENCE [LARGE SCALE GENOMIC DNA]</scope>
    <source>
        <strain evidence="6 7">PL171</strain>
    </source>
</reference>
<keyword evidence="5" id="KW-0460">Magnesium</keyword>
<sequence length="337" mass="36378">MIHSLKLQAIARPFASTGVAALGRRVAPPALTAAAAAAARSCTCLPFPSRSLSTSAPASPASSATSTANPDEIAKFNTLAAQWWDPNGELALLHRMNPVRVGYVKDWLAASGITTPTTTTTTTTQDPPTYQLKGTRLLDVGCGAGLFSETLTRLGAHVVGIDAAEMNIHMAVAHASRDPFLRRAMQRGNQQNTHQARLDYRHMTAEQLANEGEKFDAVCALEIIEHVDHPTHFLASLMDLVPTGGCVFVSTMNRTPLASLVTVTLAEDVLGIVAKGTHDPRKYVKPKELRAMAWGVGGHVVDIEGLWLDPIRKRWSRGNNGLGEDYLVNYIACIRKR</sequence>
<evidence type="ECO:0000256" key="2">
    <source>
        <dbReference type="ARBA" id="ARBA00022679"/>
    </source>
</evidence>
<keyword evidence="5" id="KW-0999">Mitochondrion inner membrane</keyword>
<dbReference type="EC" id="2.1.1.64" evidence="5"/>
<accession>A0A1Y2HKP4</accession>
<dbReference type="GO" id="GO:0120537">
    <property type="term" value="F:3-demethylubiquinone 3-O-methyltransferase activity"/>
    <property type="evidence" value="ECO:0007669"/>
    <property type="project" value="RHEA"/>
</dbReference>
<evidence type="ECO:0000313" key="6">
    <source>
        <dbReference type="EMBL" id="ORZ35177.1"/>
    </source>
</evidence>
<feature type="binding site" evidence="5">
    <location>
        <position position="162"/>
    </location>
    <ligand>
        <name>S-adenosyl-L-methionine</name>
        <dbReference type="ChEBI" id="CHEBI:59789"/>
    </ligand>
</feature>
<dbReference type="GO" id="GO:0031314">
    <property type="term" value="C:extrinsic component of mitochondrial inner membrane"/>
    <property type="evidence" value="ECO:0007669"/>
    <property type="project" value="UniProtKB-UniRule"/>
</dbReference>
<comment type="subunit">
    <text evidence="5">Component of a multi-subunit COQ enzyme complex, composed of at least COQ3, COQ4, COQ5, COQ6, COQ7 and COQ9.</text>
</comment>
<keyword evidence="3 5" id="KW-0831">Ubiquinone biosynthesis</keyword>
<comment type="similarity">
    <text evidence="5">Belongs to the class I-like SAM-binding methyltransferase superfamily. UbiG/COQ3 family.</text>
</comment>
<dbReference type="OrthoDB" id="3265906at2759"/>
<comment type="catalytic activity">
    <reaction evidence="5">
        <text>a 3-demethylubiquinol + S-adenosyl-L-methionine = a ubiquinol + S-adenosyl-L-homocysteine + H(+)</text>
        <dbReference type="Rhea" id="RHEA:44380"/>
        <dbReference type="Rhea" id="RHEA-COMP:9566"/>
        <dbReference type="Rhea" id="RHEA-COMP:10914"/>
        <dbReference type="ChEBI" id="CHEBI:15378"/>
        <dbReference type="ChEBI" id="CHEBI:17976"/>
        <dbReference type="ChEBI" id="CHEBI:57856"/>
        <dbReference type="ChEBI" id="CHEBI:59789"/>
        <dbReference type="ChEBI" id="CHEBI:84422"/>
        <dbReference type="EC" id="2.1.1.64"/>
    </reaction>
</comment>
<evidence type="ECO:0000256" key="5">
    <source>
        <dbReference type="HAMAP-Rule" id="MF_03190"/>
    </source>
</evidence>
<dbReference type="Gene3D" id="3.40.50.150">
    <property type="entry name" value="Vaccinia Virus protein VP39"/>
    <property type="match status" value="1"/>
</dbReference>
<comment type="subcellular location">
    <subcellularLocation>
        <location evidence="5">Mitochondrion inner membrane</location>
        <topology evidence="5">Peripheral membrane protein</topology>
        <orientation evidence="5">Matrix side</orientation>
    </subcellularLocation>
</comment>
<keyword evidence="5" id="KW-0472">Membrane</keyword>
<dbReference type="SUPFAM" id="SSF53335">
    <property type="entry name" value="S-adenosyl-L-methionine-dependent methyltransferases"/>
    <property type="match status" value="1"/>
</dbReference>
<dbReference type="PANTHER" id="PTHR43464:SF19">
    <property type="entry name" value="UBIQUINONE BIOSYNTHESIS O-METHYLTRANSFERASE, MITOCHONDRIAL"/>
    <property type="match status" value="1"/>
</dbReference>
<dbReference type="NCBIfam" id="TIGR01983">
    <property type="entry name" value="UbiG"/>
    <property type="match status" value="1"/>
</dbReference>
<feature type="binding site" evidence="5">
    <location>
        <position position="226"/>
    </location>
    <ligand>
        <name>Mg(2+)</name>
        <dbReference type="ChEBI" id="CHEBI:18420"/>
    </ligand>
</feature>
<dbReference type="HAMAP" id="MF_00472">
    <property type="entry name" value="UbiG"/>
    <property type="match status" value="1"/>
</dbReference>
<feature type="binding site" evidence="5">
    <location>
        <position position="141"/>
    </location>
    <ligand>
        <name>S-adenosyl-L-methionine</name>
        <dbReference type="ChEBI" id="CHEBI:59789"/>
    </ligand>
</feature>
<keyword evidence="5" id="KW-0496">Mitochondrion</keyword>
<dbReference type="AlphaFoldDB" id="A0A1Y2HKP4"/>
<dbReference type="GO" id="GO:0046872">
    <property type="term" value="F:metal ion binding"/>
    <property type="evidence" value="ECO:0007669"/>
    <property type="project" value="UniProtKB-KW"/>
</dbReference>
<dbReference type="CDD" id="cd02440">
    <property type="entry name" value="AdoMet_MTases"/>
    <property type="match status" value="1"/>
</dbReference>
<evidence type="ECO:0000256" key="4">
    <source>
        <dbReference type="ARBA" id="ARBA00022691"/>
    </source>
</evidence>
<dbReference type="InterPro" id="IPR010233">
    <property type="entry name" value="UbiG_MeTrfase"/>
</dbReference>
<keyword evidence="5" id="KW-0479">Metal-binding</keyword>
<keyword evidence="4 5" id="KW-0949">S-adenosyl-L-methionine</keyword>
<dbReference type="EC" id="2.1.1.-" evidence="5"/>
<protein>
    <recommendedName>
        <fullName evidence="5">Ubiquinone biosynthesis O-methyltransferase, mitochondrial</fullName>
    </recommendedName>
    <alternativeName>
        <fullName evidence="5">3-demethylubiquinol 3-O-methyltransferase</fullName>
        <ecNumber evidence="5">2.1.1.64</ecNumber>
    </alternativeName>
    <alternativeName>
        <fullName evidence="5">3-demethylubiquinone 3-O-methyltransferase</fullName>
        <ecNumber evidence="5">2.1.1.-</ecNumber>
    </alternativeName>
    <alternativeName>
        <fullName evidence="5">Polyprenyldihydroxybenzoate methyltransferase</fullName>
        <ecNumber evidence="5">2.1.1.114</ecNumber>
    </alternativeName>
</protein>